<reference evidence="3" key="2">
    <citation type="journal article" date="2017" name="Nat. Plants">
        <title>The Aegilops tauschii genome reveals multiple impacts of transposons.</title>
        <authorList>
            <person name="Zhao G."/>
            <person name="Zou C."/>
            <person name="Li K."/>
            <person name="Wang K."/>
            <person name="Li T."/>
            <person name="Gao L."/>
            <person name="Zhang X."/>
            <person name="Wang H."/>
            <person name="Yang Z."/>
            <person name="Liu X."/>
            <person name="Jiang W."/>
            <person name="Mao L."/>
            <person name="Kong X."/>
            <person name="Jiao Y."/>
            <person name="Jia J."/>
        </authorList>
    </citation>
    <scope>NUCLEOTIDE SEQUENCE [LARGE SCALE GENOMIC DNA]</scope>
    <source>
        <strain evidence="3">cv. AL8/78</strain>
    </source>
</reference>
<reference evidence="3" key="1">
    <citation type="journal article" date="2014" name="Science">
        <title>Ancient hybridizations among the ancestral genomes of bread wheat.</title>
        <authorList>
            <consortium name="International Wheat Genome Sequencing Consortium,"/>
            <person name="Marcussen T."/>
            <person name="Sandve S.R."/>
            <person name="Heier L."/>
            <person name="Spannagl M."/>
            <person name="Pfeifer M."/>
            <person name="Jakobsen K.S."/>
            <person name="Wulff B.B."/>
            <person name="Steuernagel B."/>
            <person name="Mayer K.F."/>
            <person name="Olsen O.A."/>
        </authorList>
    </citation>
    <scope>NUCLEOTIDE SEQUENCE [LARGE SCALE GENOMIC DNA]</scope>
    <source>
        <strain evidence="3">cv. AL8/78</strain>
    </source>
</reference>
<reference evidence="2" key="3">
    <citation type="journal article" date="2017" name="Nature">
        <title>Genome sequence of the progenitor of the wheat D genome Aegilops tauschii.</title>
        <authorList>
            <person name="Luo M.C."/>
            <person name="Gu Y.Q."/>
            <person name="Puiu D."/>
            <person name="Wang H."/>
            <person name="Twardziok S.O."/>
            <person name="Deal K.R."/>
            <person name="Huo N."/>
            <person name="Zhu T."/>
            <person name="Wang L."/>
            <person name="Wang Y."/>
            <person name="McGuire P.E."/>
            <person name="Liu S."/>
            <person name="Long H."/>
            <person name="Ramasamy R.K."/>
            <person name="Rodriguez J.C."/>
            <person name="Van S.L."/>
            <person name="Yuan L."/>
            <person name="Wang Z."/>
            <person name="Xia Z."/>
            <person name="Xiao L."/>
            <person name="Anderson O.D."/>
            <person name="Ouyang S."/>
            <person name="Liang Y."/>
            <person name="Zimin A.V."/>
            <person name="Pertea G."/>
            <person name="Qi P."/>
            <person name="Bennetzen J.L."/>
            <person name="Dai X."/>
            <person name="Dawson M.W."/>
            <person name="Muller H.G."/>
            <person name="Kugler K."/>
            <person name="Rivarola-Duarte L."/>
            <person name="Spannagl M."/>
            <person name="Mayer K.F.X."/>
            <person name="Lu F.H."/>
            <person name="Bevan M.W."/>
            <person name="Leroy P."/>
            <person name="Li P."/>
            <person name="You F.M."/>
            <person name="Sun Q."/>
            <person name="Liu Z."/>
            <person name="Lyons E."/>
            <person name="Wicker T."/>
            <person name="Salzberg S.L."/>
            <person name="Devos K.M."/>
            <person name="Dvorak J."/>
        </authorList>
    </citation>
    <scope>NUCLEOTIDE SEQUENCE [LARGE SCALE GENOMIC DNA]</scope>
    <source>
        <strain evidence="2">cv. AL8/78</strain>
    </source>
</reference>
<dbReference type="InterPro" id="IPR007365">
    <property type="entry name" value="TFR-like_dimer_dom"/>
</dbReference>
<dbReference type="PANTHER" id="PTHR10404">
    <property type="entry name" value="N-ACETYLATED-ALPHA-LINKED ACIDIC DIPEPTIDASE"/>
    <property type="match status" value="1"/>
</dbReference>
<dbReference type="Proteomes" id="UP000015105">
    <property type="component" value="Chromosome 3D"/>
</dbReference>
<dbReference type="Gene3D" id="1.20.930.40">
    <property type="entry name" value="Transferrin receptor-like, dimerisation domain"/>
    <property type="match status" value="2"/>
</dbReference>
<evidence type="ECO:0000259" key="1">
    <source>
        <dbReference type="Pfam" id="PF04253"/>
    </source>
</evidence>
<dbReference type="SUPFAM" id="SSF47672">
    <property type="entry name" value="Transferrin receptor-like dimerisation domain"/>
    <property type="match status" value="1"/>
</dbReference>
<organism evidence="2 3">
    <name type="scientific">Aegilops tauschii subsp. strangulata</name>
    <name type="common">Goatgrass</name>
    <dbReference type="NCBI Taxonomy" id="200361"/>
    <lineage>
        <taxon>Eukaryota</taxon>
        <taxon>Viridiplantae</taxon>
        <taxon>Streptophyta</taxon>
        <taxon>Embryophyta</taxon>
        <taxon>Tracheophyta</taxon>
        <taxon>Spermatophyta</taxon>
        <taxon>Magnoliopsida</taxon>
        <taxon>Liliopsida</taxon>
        <taxon>Poales</taxon>
        <taxon>Poaceae</taxon>
        <taxon>BOP clade</taxon>
        <taxon>Pooideae</taxon>
        <taxon>Triticodae</taxon>
        <taxon>Triticeae</taxon>
        <taxon>Triticinae</taxon>
        <taxon>Aegilops</taxon>
    </lineage>
</organism>
<proteinExistence type="predicted"/>
<evidence type="ECO:0000313" key="3">
    <source>
        <dbReference type="Proteomes" id="UP000015105"/>
    </source>
</evidence>
<reference evidence="2" key="4">
    <citation type="submission" date="2019-03" db="UniProtKB">
        <authorList>
            <consortium name="EnsemblPlants"/>
        </authorList>
    </citation>
    <scope>IDENTIFICATION</scope>
</reference>
<protein>
    <recommendedName>
        <fullName evidence="1">Transferrin receptor-like dimerisation domain-containing protein</fullName>
    </recommendedName>
</protein>
<keyword evidence="3" id="KW-1185">Reference proteome</keyword>
<reference evidence="2" key="5">
    <citation type="journal article" date="2021" name="G3 (Bethesda)">
        <title>Aegilops tauschii genome assembly Aet v5.0 features greater sequence contiguity and improved annotation.</title>
        <authorList>
            <person name="Wang L."/>
            <person name="Zhu T."/>
            <person name="Rodriguez J.C."/>
            <person name="Deal K.R."/>
            <person name="Dubcovsky J."/>
            <person name="McGuire P.E."/>
            <person name="Lux T."/>
            <person name="Spannagl M."/>
            <person name="Mayer K.F.X."/>
            <person name="Baldrich P."/>
            <person name="Meyers B.C."/>
            <person name="Huo N."/>
            <person name="Gu Y.Q."/>
            <person name="Zhou H."/>
            <person name="Devos K.M."/>
            <person name="Bennetzen J.L."/>
            <person name="Unver T."/>
            <person name="Budak H."/>
            <person name="Gulick P.J."/>
            <person name="Galiba G."/>
            <person name="Kalapos B."/>
            <person name="Nelson D.R."/>
            <person name="Li P."/>
            <person name="You F.M."/>
            <person name="Luo M.C."/>
            <person name="Dvorak J."/>
        </authorList>
    </citation>
    <scope>NUCLEOTIDE SEQUENCE [LARGE SCALE GENOMIC DNA]</scope>
    <source>
        <strain evidence="2">cv. AL8/78</strain>
    </source>
</reference>
<dbReference type="InterPro" id="IPR036757">
    <property type="entry name" value="TFR-like_dimer_dom_sf"/>
</dbReference>
<accession>A0A453FF46</accession>
<feature type="domain" description="Transferrin receptor-like dimerisation" evidence="1">
    <location>
        <begin position="23"/>
        <end position="96"/>
    </location>
</feature>
<dbReference type="GO" id="GO:0004180">
    <property type="term" value="F:carboxypeptidase activity"/>
    <property type="evidence" value="ECO:0007669"/>
    <property type="project" value="TreeGrafter"/>
</dbReference>
<dbReference type="Pfam" id="PF04253">
    <property type="entry name" value="TFR_dimer"/>
    <property type="match status" value="2"/>
</dbReference>
<dbReference type="InterPro" id="IPR039373">
    <property type="entry name" value="Peptidase_M28B"/>
</dbReference>
<feature type="domain" description="Transferrin receptor-like dimerisation" evidence="1">
    <location>
        <begin position="118"/>
        <end position="172"/>
    </location>
</feature>
<dbReference type="Gramene" id="AET3Gv20660400.3">
    <property type="protein sequence ID" value="AET3Gv20660400.3"/>
    <property type="gene ID" value="AET3Gv20660400"/>
</dbReference>
<dbReference type="AlphaFoldDB" id="A0A453FF46"/>
<dbReference type="EnsemblPlants" id="AET3Gv20660400.3">
    <property type="protein sequence ID" value="AET3Gv20660400.3"/>
    <property type="gene ID" value="AET3Gv20660400"/>
</dbReference>
<dbReference type="PANTHER" id="PTHR10404:SF46">
    <property type="entry name" value="VACUOLAR PROTEIN SORTING-ASSOCIATED PROTEIN 70"/>
    <property type="match status" value="1"/>
</dbReference>
<name>A0A453FF46_AEGTS</name>
<evidence type="ECO:0000313" key="2">
    <source>
        <dbReference type="EnsemblPlants" id="AET3Gv20660400.3"/>
    </source>
</evidence>
<sequence>SSYVTELENGAVDINKRVLGMPVSLSPIHKSIKQLNRAVLKVDSELQALQTWKFWSPWRNNPLRVRDLNDRLMMTERAFTEREGLSGRPWYKHMVSCCGFGCWFITYHRAYGKEISQIYGPSLYNDYGAEAYPGVDDAIQTAKKANTSESWQSVQHEIHRVARVISQSASVLSGGFS</sequence>